<dbReference type="EMBL" id="CPZF01000018">
    <property type="protein sequence ID" value="CNG58302.1"/>
    <property type="molecule type" value="Genomic_DNA"/>
</dbReference>
<evidence type="ECO:0000313" key="2">
    <source>
        <dbReference type="EMBL" id="CNG58302.1"/>
    </source>
</evidence>
<proteinExistence type="predicted"/>
<comment type="caution">
    <text evidence="2">The sequence shown here is derived from an EMBL/GenBank/DDBJ whole genome shotgun (WGS) entry which is preliminary data.</text>
</comment>
<keyword evidence="1" id="KW-0472">Membrane</keyword>
<dbReference type="AlphaFoldDB" id="A0A9P1V6X9"/>
<evidence type="ECO:0000313" key="3">
    <source>
        <dbReference type="Proteomes" id="UP000041356"/>
    </source>
</evidence>
<reference evidence="2 3" key="1">
    <citation type="submission" date="2015-03" db="EMBL/GenBank/DDBJ databases">
        <authorList>
            <consortium name="Pathogen Informatics"/>
            <person name="Murphy D."/>
        </authorList>
    </citation>
    <scope>NUCLEOTIDE SEQUENCE [LARGE SCALE GENOMIC DNA]</scope>
    <source>
        <strain evidence="2 3">IP27818</strain>
    </source>
</reference>
<organism evidence="2 3">
    <name type="scientific">Yersinia enterocolitica</name>
    <dbReference type="NCBI Taxonomy" id="630"/>
    <lineage>
        <taxon>Bacteria</taxon>
        <taxon>Pseudomonadati</taxon>
        <taxon>Pseudomonadota</taxon>
        <taxon>Gammaproteobacteria</taxon>
        <taxon>Enterobacterales</taxon>
        <taxon>Yersiniaceae</taxon>
        <taxon>Yersinia</taxon>
    </lineage>
</organism>
<dbReference type="Proteomes" id="UP000041356">
    <property type="component" value="Unassembled WGS sequence"/>
</dbReference>
<name>A0A9P1V6X9_YEREN</name>
<feature type="transmembrane region" description="Helical" evidence="1">
    <location>
        <begin position="50"/>
        <end position="74"/>
    </location>
</feature>
<sequence length="116" mass="12726">MSYSLFNGLVSTIKDTAALFSITISDAVNVTHHVCSHARNIYTAYQKKKYWTSCLLALVMCFYLACIAGVFLCGIPMLKIWLIGKLAVPVVLASVTSKTSLLILCNQLIHLSNLIS</sequence>
<accession>A0A9P1V6X9</accession>
<protein>
    <submittedName>
        <fullName evidence="2">Uncharacterized protein</fullName>
    </submittedName>
</protein>
<keyword evidence="1" id="KW-1133">Transmembrane helix</keyword>
<keyword evidence="1" id="KW-0812">Transmembrane</keyword>
<evidence type="ECO:0000256" key="1">
    <source>
        <dbReference type="SAM" id="Phobius"/>
    </source>
</evidence>
<gene>
    <name evidence="2" type="ORF">ERS137939_04387</name>
</gene>